<proteinExistence type="predicted"/>
<dbReference type="PANTHER" id="PTHR42905:SF2">
    <property type="entry name" value="PHOSPHOENOLPYRUVATE CARBOXYLASE FAMILY PROTEIN"/>
    <property type="match status" value="1"/>
</dbReference>
<keyword evidence="3" id="KW-1185">Reference proteome</keyword>
<organism evidence="2 3">
    <name type="scientific">Rubus argutus</name>
    <name type="common">Southern blackberry</name>
    <dbReference type="NCBI Taxonomy" id="59490"/>
    <lineage>
        <taxon>Eukaryota</taxon>
        <taxon>Viridiplantae</taxon>
        <taxon>Streptophyta</taxon>
        <taxon>Embryophyta</taxon>
        <taxon>Tracheophyta</taxon>
        <taxon>Spermatophyta</taxon>
        <taxon>Magnoliopsida</taxon>
        <taxon>eudicotyledons</taxon>
        <taxon>Gunneridae</taxon>
        <taxon>Pentapetalae</taxon>
        <taxon>rosids</taxon>
        <taxon>fabids</taxon>
        <taxon>Rosales</taxon>
        <taxon>Rosaceae</taxon>
        <taxon>Rosoideae</taxon>
        <taxon>Rosoideae incertae sedis</taxon>
        <taxon>Rubus</taxon>
    </lineage>
</organism>
<feature type="region of interest" description="Disordered" evidence="1">
    <location>
        <begin position="1"/>
        <end position="21"/>
    </location>
</feature>
<gene>
    <name evidence="2" type="ORF">M0R45_019875</name>
</gene>
<evidence type="ECO:0000313" key="3">
    <source>
        <dbReference type="Proteomes" id="UP001457282"/>
    </source>
</evidence>
<dbReference type="PANTHER" id="PTHR42905">
    <property type="entry name" value="PHOSPHOENOLPYRUVATE CARBOXYLASE"/>
    <property type="match status" value="1"/>
</dbReference>
<comment type="caution">
    <text evidence="2">The sequence shown here is derived from an EMBL/GenBank/DDBJ whole genome shotgun (WGS) entry which is preliminary data.</text>
</comment>
<dbReference type="EMBL" id="JBEDUW010000004">
    <property type="protein sequence ID" value="KAK9932649.1"/>
    <property type="molecule type" value="Genomic_DNA"/>
</dbReference>
<evidence type="ECO:0000256" key="1">
    <source>
        <dbReference type="SAM" id="MobiDB-lite"/>
    </source>
</evidence>
<dbReference type="AlphaFoldDB" id="A0AAW1X8M5"/>
<accession>A0AAW1X8M5</accession>
<reference evidence="2 3" key="1">
    <citation type="journal article" date="2023" name="G3 (Bethesda)">
        <title>A chromosome-length genome assembly and annotation of blackberry (Rubus argutus, cv. 'Hillquist').</title>
        <authorList>
            <person name="Bruna T."/>
            <person name="Aryal R."/>
            <person name="Dudchenko O."/>
            <person name="Sargent D.J."/>
            <person name="Mead D."/>
            <person name="Buti M."/>
            <person name="Cavallini A."/>
            <person name="Hytonen T."/>
            <person name="Andres J."/>
            <person name="Pham M."/>
            <person name="Weisz D."/>
            <person name="Mascagni F."/>
            <person name="Usai G."/>
            <person name="Natali L."/>
            <person name="Bassil N."/>
            <person name="Fernandez G.E."/>
            <person name="Lomsadze A."/>
            <person name="Armour M."/>
            <person name="Olukolu B."/>
            <person name="Poorten T."/>
            <person name="Britton C."/>
            <person name="Davik J."/>
            <person name="Ashrafi H."/>
            <person name="Aiden E.L."/>
            <person name="Borodovsky M."/>
            <person name="Worthington M."/>
        </authorList>
    </citation>
    <scope>NUCLEOTIDE SEQUENCE [LARGE SCALE GENOMIC DNA]</scope>
    <source>
        <strain evidence="2">PI 553951</strain>
    </source>
</reference>
<protein>
    <submittedName>
        <fullName evidence="2">Uncharacterized protein</fullName>
    </submittedName>
</protein>
<sequence length="177" mass="19473">MQDALAAIKGGRIPPPGSMPSFEEIKEILGFNDYYEEEKRYSSNSSRLSSERLASSVYSLQGRAKDDADPKDQSSQDPIVEVITPDVYNNHGADGSRDSFSGIWSRMLRIKLTGREGFEKLDVRIRAGFLDGITNIVPALGGANIKELLNEAVDGMGGKQLLDFNDTIGDRIQVFVE</sequence>
<dbReference type="Proteomes" id="UP001457282">
    <property type="component" value="Unassembled WGS sequence"/>
</dbReference>
<evidence type="ECO:0000313" key="2">
    <source>
        <dbReference type="EMBL" id="KAK9932649.1"/>
    </source>
</evidence>
<name>A0AAW1X8M5_RUBAR</name>